<dbReference type="KEGG" id="smo:SELMODRAFT_410126"/>
<dbReference type="PANTHER" id="PTHR33779:SF1">
    <property type="entry name" value="EXPRESSED PROTEIN"/>
    <property type="match status" value="1"/>
</dbReference>
<dbReference type="EMBL" id="GL377577">
    <property type="protein sequence ID" value="EFJ29291.1"/>
    <property type="molecule type" value="Genomic_DNA"/>
</dbReference>
<protein>
    <recommendedName>
        <fullName evidence="4">PHD-type zinc finger plants domain-containing protein</fullName>
    </recommendedName>
</protein>
<proteinExistence type="predicted"/>
<feature type="region of interest" description="Disordered" evidence="3">
    <location>
        <begin position="79"/>
        <end position="101"/>
    </location>
</feature>
<gene>
    <name evidence="5" type="ORF">SELMODRAFT_410126</name>
</gene>
<dbReference type="HOGENOM" id="CLU_981397_0_0_1"/>
<organism evidence="6">
    <name type="scientific">Selaginella moellendorffii</name>
    <name type="common">Spikemoss</name>
    <dbReference type="NCBI Taxonomy" id="88036"/>
    <lineage>
        <taxon>Eukaryota</taxon>
        <taxon>Viridiplantae</taxon>
        <taxon>Streptophyta</taxon>
        <taxon>Embryophyta</taxon>
        <taxon>Tracheophyta</taxon>
        <taxon>Lycopodiopsida</taxon>
        <taxon>Selaginellales</taxon>
        <taxon>Selaginellaceae</taxon>
        <taxon>Selaginella</taxon>
    </lineage>
</organism>
<feature type="compositionally biased region" description="Basic and acidic residues" evidence="3">
    <location>
        <begin position="164"/>
        <end position="179"/>
    </location>
</feature>
<accession>D8RDQ6</accession>
<evidence type="ECO:0000313" key="5">
    <source>
        <dbReference type="EMBL" id="EFJ29291.1"/>
    </source>
</evidence>
<dbReference type="AlphaFoldDB" id="D8RDQ6"/>
<evidence type="ECO:0000256" key="2">
    <source>
        <dbReference type="ARBA" id="ARBA00022833"/>
    </source>
</evidence>
<reference evidence="5 6" key="1">
    <citation type="journal article" date="2011" name="Science">
        <title>The Selaginella genome identifies genetic changes associated with the evolution of vascular plants.</title>
        <authorList>
            <person name="Banks J.A."/>
            <person name="Nishiyama T."/>
            <person name="Hasebe M."/>
            <person name="Bowman J.L."/>
            <person name="Gribskov M."/>
            <person name="dePamphilis C."/>
            <person name="Albert V.A."/>
            <person name="Aono N."/>
            <person name="Aoyama T."/>
            <person name="Ambrose B.A."/>
            <person name="Ashton N.W."/>
            <person name="Axtell M.J."/>
            <person name="Barker E."/>
            <person name="Barker M.S."/>
            <person name="Bennetzen J.L."/>
            <person name="Bonawitz N.D."/>
            <person name="Chapple C."/>
            <person name="Cheng C."/>
            <person name="Correa L.G."/>
            <person name="Dacre M."/>
            <person name="DeBarry J."/>
            <person name="Dreyer I."/>
            <person name="Elias M."/>
            <person name="Engstrom E.M."/>
            <person name="Estelle M."/>
            <person name="Feng L."/>
            <person name="Finet C."/>
            <person name="Floyd S.K."/>
            <person name="Frommer W.B."/>
            <person name="Fujita T."/>
            <person name="Gramzow L."/>
            <person name="Gutensohn M."/>
            <person name="Harholt J."/>
            <person name="Hattori M."/>
            <person name="Heyl A."/>
            <person name="Hirai T."/>
            <person name="Hiwatashi Y."/>
            <person name="Ishikawa M."/>
            <person name="Iwata M."/>
            <person name="Karol K.G."/>
            <person name="Koehler B."/>
            <person name="Kolukisaoglu U."/>
            <person name="Kubo M."/>
            <person name="Kurata T."/>
            <person name="Lalonde S."/>
            <person name="Li K."/>
            <person name="Li Y."/>
            <person name="Litt A."/>
            <person name="Lyons E."/>
            <person name="Manning G."/>
            <person name="Maruyama T."/>
            <person name="Michael T.P."/>
            <person name="Mikami K."/>
            <person name="Miyazaki S."/>
            <person name="Morinaga S."/>
            <person name="Murata T."/>
            <person name="Mueller-Roeber B."/>
            <person name="Nelson D.R."/>
            <person name="Obara M."/>
            <person name="Oguri Y."/>
            <person name="Olmstead R.G."/>
            <person name="Onodera N."/>
            <person name="Petersen B.L."/>
            <person name="Pils B."/>
            <person name="Prigge M."/>
            <person name="Rensing S.A."/>
            <person name="Riano-Pachon D.M."/>
            <person name="Roberts A.W."/>
            <person name="Sato Y."/>
            <person name="Scheller H.V."/>
            <person name="Schulz B."/>
            <person name="Schulz C."/>
            <person name="Shakirov E.V."/>
            <person name="Shibagaki N."/>
            <person name="Shinohara N."/>
            <person name="Shippen D.E."/>
            <person name="Soerensen I."/>
            <person name="Sotooka R."/>
            <person name="Sugimoto N."/>
            <person name="Sugita M."/>
            <person name="Sumikawa N."/>
            <person name="Tanurdzic M."/>
            <person name="Theissen G."/>
            <person name="Ulvskov P."/>
            <person name="Wakazuki S."/>
            <person name="Weng J.K."/>
            <person name="Willats W.W."/>
            <person name="Wipf D."/>
            <person name="Wolf P.G."/>
            <person name="Yang L."/>
            <person name="Zimmer A.D."/>
            <person name="Zhu Q."/>
            <person name="Mitros T."/>
            <person name="Hellsten U."/>
            <person name="Loque D."/>
            <person name="Otillar R."/>
            <person name="Salamov A."/>
            <person name="Schmutz J."/>
            <person name="Shapiro H."/>
            <person name="Lindquist E."/>
            <person name="Lucas S."/>
            <person name="Rokhsar D."/>
            <person name="Grigoriev I.V."/>
        </authorList>
    </citation>
    <scope>NUCLEOTIDE SEQUENCE [LARGE SCALE GENOMIC DNA]</scope>
</reference>
<evidence type="ECO:0000313" key="6">
    <source>
        <dbReference type="Proteomes" id="UP000001514"/>
    </source>
</evidence>
<sequence>MERPQQRQHQQHQAARHCRPSGKECSMCGDVGFQKELFRCSSCRQRYQHRYCSSLYPKLPPDSSQMMCDWCVSKQPRRDRDGHQQEQAVDGFKAPGSVTATRSSVQSPLDCLLQAAENLEKFSVKKQARKEGSPCSEANVVIPPGREIKPKPLVHKRKRCSDLDMSKQDHHQEQQELLKSHHHHKLKSPTCNAATPGHSKPPMSPGYSHGFQFSPSKAGVGRRYRLLSEAFLGYSQVYYWILQADSSFGVMMLEKFWVTWGGAGRTSQWNTHSFGFGLCLVGAS</sequence>
<dbReference type="GO" id="GO:0008270">
    <property type="term" value="F:zinc ion binding"/>
    <property type="evidence" value="ECO:0007669"/>
    <property type="project" value="UniProtKB-KW"/>
</dbReference>
<dbReference type="Pfam" id="PF25054">
    <property type="entry name" value="PHD_pln"/>
    <property type="match status" value="1"/>
</dbReference>
<dbReference type="InParanoid" id="D8RDQ6"/>
<keyword evidence="2" id="KW-0862">Zinc</keyword>
<keyword evidence="1" id="KW-0479">Metal-binding</keyword>
<dbReference type="SUPFAM" id="SSF57903">
    <property type="entry name" value="FYVE/PHD zinc finger"/>
    <property type="match status" value="1"/>
</dbReference>
<dbReference type="eggNOG" id="ENOG502S276">
    <property type="taxonomic scope" value="Eukaryota"/>
</dbReference>
<keyword evidence="1" id="KW-0863">Zinc-finger</keyword>
<dbReference type="Gramene" id="EFJ29291">
    <property type="protein sequence ID" value="EFJ29291"/>
    <property type="gene ID" value="SELMODRAFT_410126"/>
</dbReference>
<evidence type="ECO:0000256" key="3">
    <source>
        <dbReference type="SAM" id="MobiDB-lite"/>
    </source>
</evidence>
<name>D8RDQ6_SELML</name>
<feature type="region of interest" description="Disordered" evidence="3">
    <location>
        <begin position="1"/>
        <end position="22"/>
    </location>
</feature>
<dbReference type="PANTHER" id="PTHR33779">
    <property type="entry name" value="EXPRESSED PROTEIN"/>
    <property type="match status" value="1"/>
</dbReference>
<dbReference type="InterPro" id="IPR056874">
    <property type="entry name" value="PHD_dom_pln"/>
</dbReference>
<dbReference type="Proteomes" id="UP000001514">
    <property type="component" value="Unassembled WGS sequence"/>
</dbReference>
<feature type="domain" description="PHD-type zinc finger plants" evidence="4">
    <location>
        <begin position="26"/>
        <end position="71"/>
    </location>
</feature>
<dbReference type="InterPro" id="IPR011011">
    <property type="entry name" value="Znf_FYVE_PHD"/>
</dbReference>
<evidence type="ECO:0000259" key="4">
    <source>
        <dbReference type="Pfam" id="PF25054"/>
    </source>
</evidence>
<evidence type="ECO:0000256" key="1">
    <source>
        <dbReference type="ARBA" id="ARBA00022771"/>
    </source>
</evidence>
<feature type="region of interest" description="Disordered" evidence="3">
    <location>
        <begin position="125"/>
        <end position="150"/>
    </location>
</feature>
<feature type="region of interest" description="Disordered" evidence="3">
    <location>
        <begin position="164"/>
        <end position="208"/>
    </location>
</feature>
<keyword evidence="6" id="KW-1185">Reference proteome</keyword>